<sequence length="152" mass="16987">MRLIKSCVAGLLLLNSLVLKAEPYLYKNITLDVPGGWSRYKDPYNNIGIQFWQKGTGNLMAYILREGLLKDGGDPDVFLEQHPLEHPVSSVQIGNYSGYFVTFKSKGKCMANWFLGDGIDLLVAHFQSDCNSVDFSPVIEVVESITMKVHTV</sequence>
<reference evidence="1 2" key="1">
    <citation type="submission" date="2024-08" db="EMBL/GenBank/DDBJ databases">
        <authorList>
            <person name="Ishaq N."/>
        </authorList>
    </citation>
    <scope>NUCLEOTIDE SEQUENCE [LARGE SCALE GENOMIC DNA]</scope>
    <source>
        <strain evidence="1 2">DSM 18651</strain>
    </source>
</reference>
<evidence type="ECO:0000313" key="1">
    <source>
        <dbReference type="EMBL" id="MFA0811874.1"/>
    </source>
</evidence>
<dbReference type="Proteomes" id="UP001569428">
    <property type="component" value="Unassembled WGS sequence"/>
</dbReference>
<gene>
    <name evidence="1" type="ORF">ACCI49_13205</name>
</gene>
<evidence type="ECO:0000313" key="2">
    <source>
        <dbReference type="Proteomes" id="UP001569428"/>
    </source>
</evidence>
<organism evidence="1 2">
    <name type="scientific">Microbulbifer epialgicus</name>
    <dbReference type="NCBI Taxonomy" id="393907"/>
    <lineage>
        <taxon>Bacteria</taxon>
        <taxon>Pseudomonadati</taxon>
        <taxon>Pseudomonadota</taxon>
        <taxon>Gammaproteobacteria</taxon>
        <taxon>Cellvibrionales</taxon>
        <taxon>Microbulbiferaceae</taxon>
        <taxon>Microbulbifer</taxon>
    </lineage>
</organism>
<accession>A0ABV4P0Q8</accession>
<keyword evidence="2" id="KW-1185">Reference proteome</keyword>
<comment type="caution">
    <text evidence="1">The sequence shown here is derived from an EMBL/GenBank/DDBJ whole genome shotgun (WGS) entry which is preliminary data.</text>
</comment>
<dbReference type="EMBL" id="JBGMEK010000028">
    <property type="protein sequence ID" value="MFA0811874.1"/>
    <property type="molecule type" value="Genomic_DNA"/>
</dbReference>
<dbReference type="RefSeq" id="WP_371839481.1">
    <property type="nucleotide sequence ID" value="NZ_JBGMEK010000028.1"/>
</dbReference>
<proteinExistence type="predicted"/>
<protein>
    <submittedName>
        <fullName evidence="1">Uncharacterized protein</fullName>
    </submittedName>
</protein>
<name>A0ABV4P0Q8_9GAMM</name>